<dbReference type="EMBL" id="CP015583">
    <property type="protein sequence ID" value="APT57922.1"/>
    <property type="molecule type" value="Genomic_DNA"/>
</dbReference>
<dbReference type="Proteomes" id="UP000185494">
    <property type="component" value="Chromosome 1"/>
</dbReference>
<dbReference type="PANTHER" id="PTHR46383:SF1">
    <property type="entry name" value="ASPARTATE AMINOTRANSFERASE"/>
    <property type="match status" value="1"/>
</dbReference>
<dbReference type="GO" id="GO:0004069">
    <property type="term" value="F:L-aspartate:2-oxoglutarate aminotransferase activity"/>
    <property type="evidence" value="ECO:0007669"/>
    <property type="project" value="UniProtKB-EC"/>
</dbReference>
<keyword evidence="5 9" id="KW-0808">Transferase</keyword>
<dbReference type="CDD" id="cd00609">
    <property type="entry name" value="AAT_like"/>
    <property type="match status" value="1"/>
</dbReference>
<evidence type="ECO:0000256" key="6">
    <source>
        <dbReference type="ARBA" id="ARBA00022898"/>
    </source>
</evidence>
<evidence type="ECO:0000256" key="3">
    <source>
        <dbReference type="ARBA" id="ARBA00012753"/>
    </source>
</evidence>
<evidence type="ECO:0000313" key="10">
    <source>
        <dbReference type="Proteomes" id="UP000185494"/>
    </source>
</evidence>
<evidence type="ECO:0000256" key="7">
    <source>
        <dbReference type="ARBA" id="ARBA00049185"/>
    </source>
</evidence>
<dbReference type="RefSeq" id="WP_075798733.1">
    <property type="nucleotide sequence ID" value="NZ_CP015583.1"/>
</dbReference>
<dbReference type="GO" id="GO:0030170">
    <property type="term" value="F:pyridoxal phosphate binding"/>
    <property type="evidence" value="ECO:0007669"/>
    <property type="project" value="InterPro"/>
</dbReference>
<keyword evidence="4 9" id="KW-0032">Aminotransferase</keyword>
<dbReference type="InterPro" id="IPR050596">
    <property type="entry name" value="AspAT/PAT-like"/>
</dbReference>
<dbReference type="GO" id="GO:0006520">
    <property type="term" value="P:amino acid metabolic process"/>
    <property type="evidence" value="ECO:0007669"/>
    <property type="project" value="InterPro"/>
</dbReference>
<dbReference type="InterPro" id="IPR004839">
    <property type="entry name" value="Aminotransferase_I/II_large"/>
</dbReference>
<comment type="similarity">
    <text evidence="2">Belongs to the class-I pyridoxal-phosphate-dependent aminotransferase family.</text>
</comment>
<dbReference type="SUPFAM" id="SSF53383">
    <property type="entry name" value="PLP-dependent transferases"/>
    <property type="match status" value="1"/>
</dbReference>
<dbReference type="Gene3D" id="3.40.640.10">
    <property type="entry name" value="Type I PLP-dependent aspartate aminotransferase-like (Major domain)"/>
    <property type="match status" value="1"/>
</dbReference>
<dbReference type="EC" id="2.6.1.1" evidence="3"/>
<feature type="domain" description="Aminotransferase class I/classII large" evidence="8">
    <location>
        <begin position="43"/>
        <end position="391"/>
    </location>
</feature>
<dbReference type="NCBIfam" id="NF005732">
    <property type="entry name" value="PRK07550.1"/>
    <property type="match status" value="1"/>
</dbReference>
<sequence length="399" mass="41896">MSAATALPPTLPLSARLRATAAPPIPAARRWAAAYDGGAGPLLDLTQAVPGYPPPPALLARLAEAAGEASSATYGPIEGDEALREALAADVAATYAAAVTAEDVVITAGCNLAFSLAMPVMAGSGEAVMLPTPWYFNHRMALEIAGIGAVPLPCAAADGFVPDPDRAAALLEANPQVRALVLITPNNPTGAIIPPETLARFAALCRARGVWLVLDETYRDFLPGREAPHGLFADPSWRDGIVQLYSFSKSYCVPGHRLGAILAGPGFRAELAKSVDTLQICPPRAAQKAVAWAVPALREWREGNRDLMGRRASAFARLMTPIGHRWHVDALGGYFAYLRLPDGAPDALEAAEILASRHGLLTLPGPFFGPGQERHLRLAFANAPEEALADLPARLSGLG</sequence>
<gene>
    <name evidence="9" type="ORF">RGI145_13160</name>
</gene>
<dbReference type="AlphaFoldDB" id="A0A1L7AGN7"/>
<dbReference type="STRING" id="257708.RGI145_13160"/>
<evidence type="ECO:0000256" key="4">
    <source>
        <dbReference type="ARBA" id="ARBA00022576"/>
    </source>
</evidence>
<comment type="catalytic activity">
    <reaction evidence="7">
        <text>L-aspartate + 2-oxoglutarate = oxaloacetate + L-glutamate</text>
        <dbReference type="Rhea" id="RHEA:21824"/>
        <dbReference type="ChEBI" id="CHEBI:16452"/>
        <dbReference type="ChEBI" id="CHEBI:16810"/>
        <dbReference type="ChEBI" id="CHEBI:29985"/>
        <dbReference type="ChEBI" id="CHEBI:29991"/>
        <dbReference type="EC" id="2.6.1.1"/>
    </reaction>
</comment>
<dbReference type="InterPro" id="IPR015421">
    <property type="entry name" value="PyrdxlP-dep_Trfase_major"/>
</dbReference>
<dbReference type="eggNOG" id="COG0436">
    <property type="taxonomic scope" value="Bacteria"/>
</dbReference>
<organism evidence="9 10">
    <name type="scientific">Roseomonas gilardii</name>
    <dbReference type="NCBI Taxonomy" id="257708"/>
    <lineage>
        <taxon>Bacteria</taxon>
        <taxon>Pseudomonadati</taxon>
        <taxon>Pseudomonadota</taxon>
        <taxon>Alphaproteobacteria</taxon>
        <taxon>Acetobacterales</taxon>
        <taxon>Roseomonadaceae</taxon>
        <taxon>Roseomonas</taxon>
    </lineage>
</organism>
<proteinExistence type="inferred from homology"/>
<comment type="cofactor">
    <cofactor evidence="1">
        <name>pyridoxal 5'-phosphate</name>
        <dbReference type="ChEBI" id="CHEBI:597326"/>
    </cofactor>
</comment>
<name>A0A1L7AGN7_9PROT</name>
<dbReference type="Pfam" id="PF00155">
    <property type="entry name" value="Aminotran_1_2"/>
    <property type="match status" value="1"/>
</dbReference>
<dbReference type="InterPro" id="IPR015424">
    <property type="entry name" value="PyrdxlP-dep_Trfase"/>
</dbReference>
<reference evidence="9 10" key="1">
    <citation type="submission" date="2016-05" db="EMBL/GenBank/DDBJ databases">
        <title>Complete Genome and Methylome Analysis of Psychrotrophic Bacterial Isolates from Antarctic Lake Untersee.</title>
        <authorList>
            <person name="Fomenkov A."/>
            <person name="Akimov V.N."/>
            <person name="Vasilyeva L.V."/>
            <person name="Andersen D."/>
            <person name="Vincze T."/>
            <person name="Roberts R.J."/>
        </authorList>
    </citation>
    <scope>NUCLEOTIDE SEQUENCE [LARGE SCALE GENOMIC DNA]</scope>
    <source>
        <strain evidence="9 10">U14-5</strain>
    </source>
</reference>
<evidence type="ECO:0000256" key="2">
    <source>
        <dbReference type="ARBA" id="ARBA00007441"/>
    </source>
</evidence>
<evidence type="ECO:0000313" key="9">
    <source>
        <dbReference type="EMBL" id="APT57922.1"/>
    </source>
</evidence>
<keyword evidence="6" id="KW-0663">Pyridoxal phosphate</keyword>
<evidence type="ECO:0000256" key="1">
    <source>
        <dbReference type="ARBA" id="ARBA00001933"/>
    </source>
</evidence>
<dbReference type="PANTHER" id="PTHR46383">
    <property type="entry name" value="ASPARTATE AMINOTRANSFERASE"/>
    <property type="match status" value="1"/>
</dbReference>
<evidence type="ECO:0000256" key="5">
    <source>
        <dbReference type="ARBA" id="ARBA00022679"/>
    </source>
</evidence>
<protein>
    <recommendedName>
        <fullName evidence="3">aspartate transaminase</fullName>
        <ecNumber evidence="3">2.6.1.1</ecNumber>
    </recommendedName>
</protein>
<dbReference type="KEGG" id="rgi:RGI145_13160"/>
<accession>A0A1L7AGN7</accession>
<evidence type="ECO:0000259" key="8">
    <source>
        <dbReference type="Pfam" id="PF00155"/>
    </source>
</evidence>